<dbReference type="AlphaFoldDB" id="A0A4Z0A3E0"/>
<keyword evidence="3" id="KW-1185">Reference proteome</keyword>
<name>A0A4Z0A3E0_9AGAM</name>
<organism evidence="2 3">
    <name type="scientific">Hericium alpestre</name>
    <dbReference type="NCBI Taxonomy" id="135208"/>
    <lineage>
        <taxon>Eukaryota</taxon>
        <taxon>Fungi</taxon>
        <taxon>Dikarya</taxon>
        <taxon>Basidiomycota</taxon>
        <taxon>Agaricomycotina</taxon>
        <taxon>Agaricomycetes</taxon>
        <taxon>Russulales</taxon>
        <taxon>Hericiaceae</taxon>
        <taxon>Hericium</taxon>
    </lineage>
</organism>
<accession>A0A4Z0A3E0</accession>
<evidence type="ECO:0000256" key="1">
    <source>
        <dbReference type="SAM" id="MobiDB-lite"/>
    </source>
</evidence>
<feature type="compositionally biased region" description="Basic and acidic residues" evidence="1">
    <location>
        <begin position="185"/>
        <end position="210"/>
    </location>
</feature>
<comment type="caution">
    <text evidence="2">The sequence shown here is derived from an EMBL/GenBank/DDBJ whole genome shotgun (WGS) entry which is preliminary data.</text>
</comment>
<evidence type="ECO:0000313" key="2">
    <source>
        <dbReference type="EMBL" id="TFY80980.1"/>
    </source>
</evidence>
<sequence length="299" mass="32733">MEAHSQGQVAPEAATSGTGDPLKASPHTRSQHDVEDEQTSSQLADVSGMAVKGTQPEDMDVDDALTHARLLPHLVRSPKANPTSDSRPVLHSPPSLPVATYESVTARRASPVPDDDDDIPGRRGVGRSRSPSVVEETVALPGSSLETNDGSPSHRDERPMPPRAALKRPTTASPSADVSRPSKRTKLDTERSSPSREEQHEGSDQEKEFDIVNGQDSASRKHSLGHHNPEPEIVSTFDDTSVYPPPPTWRSEKVSRKLKFKLDWRLDGDKDPLPLLGWKDLADILDETRRLRKSAETDL</sequence>
<feature type="region of interest" description="Disordered" evidence="1">
    <location>
        <begin position="1"/>
        <end position="252"/>
    </location>
</feature>
<dbReference type="Proteomes" id="UP000298061">
    <property type="component" value="Unassembled WGS sequence"/>
</dbReference>
<proteinExistence type="predicted"/>
<reference evidence="2 3" key="1">
    <citation type="submission" date="2019-02" db="EMBL/GenBank/DDBJ databases">
        <title>Genome sequencing of the rare red list fungi Hericium alpestre (H. flagellum).</title>
        <authorList>
            <person name="Buettner E."/>
            <person name="Kellner H."/>
        </authorList>
    </citation>
    <scope>NUCLEOTIDE SEQUENCE [LARGE SCALE GENOMIC DNA]</scope>
    <source>
        <strain evidence="2 3">DSM 108284</strain>
    </source>
</reference>
<gene>
    <name evidence="2" type="ORF">EWM64_g3034</name>
</gene>
<dbReference type="EMBL" id="SFCI01000264">
    <property type="protein sequence ID" value="TFY80980.1"/>
    <property type="molecule type" value="Genomic_DNA"/>
</dbReference>
<evidence type="ECO:0000313" key="3">
    <source>
        <dbReference type="Proteomes" id="UP000298061"/>
    </source>
</evidence>
<protein>
    <submittedName>
        <fullName evidence="2">Uncharacterized protein</fullName>
    </submittedName>
</protein>